<name>A0A1B7JXQ7_9ENTR</name>
<evidence type="ECO:0000256" key="3">
    <source>
        <dbReference type="ARBA" id="ARBA00030596"/>
    </source>
</evidence>
<evidence type="ECO:0000256" key="1">
    <source>
        <dbReference type="ARBA" id="ARBA00022705"/>
    </source>
</evidence>
<evidence type="ECO:0000313" key="4">
    <source>
        <dbReference type="EMBL" id="OAT52691.1"/>
    </source>
</evidence>
<dbReference type="AlphaFoldDB" id="A0A1B7JXQ7"/>
<dbReference type="InterPro" id="IPR012340">
    <property type="entry name" value="NA-bd_OB-fold"/>
</dbReference>
<dbReference type="Proteomes" id="UP000078386">
    <property type="component" value="Unassembled WGS sequence"/>
</dbReference>
<gene>
    <name evidence="4" type="ORF">M989_02344</name>
</gene>
<dbReference type="Pfam" id="PF02303">
    <property type="entry name" value="Phage_DNA_bind"/>
    <property type="match status" value="1"/>
</dbReference>
<proteinExistence type="predicted"/>
<reference evidence="4 5" key="1">
    <citation type="submission" date="2016-04" db="EMBL/GenBank/DDBJ databases">
        <title>ATOL: Assembling a taxonomically balanced genome-scale reconstruction of the evolutionary history of the Enterobacteriaceae.</title>
        <authorList>
            <person name="Plunkett G.III."/>
            <person name="Neeno-Eckwall E.C."/>
            <person name="Glasner J.D."/>
            <person name="Perna N.T."/>
        </authorList>
    </citation>
    <scope>NUCLEOTIDE SEQUENCE [LARGE SCALE GENOMIC DNA]</scope>
    <source>
        <strain evidence="4 5">ATCC 51603</strain>
    </source>
</reference>
<dbReference type="GO" id="GO:0006260">
    <property type="term" value="P:DNA replication"/>
    <property type="evidence" value="ECO:0007669"/>
    <property type="project" value="UniProtKB-KW"/>
</dbReference>
<keyword evidence="1" id="KW-0235">DNA replication</keyword>
<dbReference type="RefSeq" id="WP_064545470.1">
    <property type="nucleotide sequence ID" value="NZ_LXEU01000048.1"/>
</dbReference>
<sequence length="95" mass="10581">MIKIEIKPSQAIADTRSGISKSTGQAYTINEQAAYIFLGQDYPQLFKLNLENGQAPYPAGLYTLHPSSIYVGDFQKLRVGKIVLVPYQDNKESTK</sequence>
<comment type="caution">
    <text evidence="4">The sequence shown here is derived from an EMBL/GenBank/DDBJ whole genome shotgun (WGS) entry which is preliminary data.</text>
</comment>
<dbReference type="PATRIC" id="fig|1354264.4.peg.2439"/>
<accession>A0A1B7JXQ7</accession>
<dbReference type="EMBL" id="LXEU01000048">
    <property type="protein sequence ID" value="OAT52691.1"/>
    <property type="molecule type" value="Genomic_DNA"/>
</dbReference>
<evidence type="ECO:0000313" key="5">
    <source>
        <dbReference type="Proteomes" id="UP000078386"/>
    </source>
</evidence>
<dbReference type="SUPFAM" id="SSF50249">
    <property type="entry name" value="Nucleic acid-binding proteins"/>
    <property type="match status" value="1"/>
</dbReference>
<keyword evidence="2" id="KW-0238">DNA-binding</keyword>
<keyword evidence="5" id="KW-1185">Reference proteome</keyword>
<evidence type="ECO:0000256" key="2">
    <source>
        <dbReference type="ARBA" id="ARBA00023125"/>
    </source>
</evidence>
<dbReference type="InterPro" id="IPR003512">
    <property type="entry name" value="Phage_M13_G5P_DNA-bd"/>
</dbReference>
<organism evidence="4 5">
    <name type="scientific">Kluyvera georgiana ATCC 51603</name>
    <dbReference type="NCBI Taxonomy" id="1354264"/>
    <lineage>
        <taxon>Bacteria</taxon>
        <taxon>Pseudomonadati</taxon>
        <taxon>Pseudomonadota</taxon>
        <taxon>Gammaproteobacteria</taxon>
        <taxon>Enterobacterales</taxon>
        <taxon>Enterobacteriaceae</taxon>
        <taxon>Kluyvera</taxon>
    </lineage>
</organism>
<protein>
    <recommendedName>
        <fullName evidence="3">Single-stranded DNA-binding protein</fullName>
    </recommendedName>
</protein>
<dbReference type="Gene3D" id="2.40.50.140">
    <property type="entry name" value="Nucleic acid-binding proteins"/>
    <property type="match status" value="1"/>
</dbReference>
<dbReference type="GO" id="GO:0003697">
    <property type="term" value="F:single-stranded DNA binding"/>
    <property type="evidence" value="ECO:0007669"/>
    <property type="project" value="InterPro"/>
</dbReference>